<evidence type="ECO:0000313" key="3">
    <source>
        <dbReference type="EMBL" id="EEF75457.1"/>
    </source>
</evidence>
<keyword evidence="3" id="KW-0328">Glycosyltransferase</keyword>
<dbReference type="CDD" id="cd03801">
    <property type="entry name" value="GT4_PimA-like"/>
    <property type="match status" value="1"/>
</dbReference>
<dbReference type="InterPro" id="IPR001296">
    <property type="entry name" value="Glyco_trans_1"/>
</dbReference>
<evidence type="ECO:0000313" key="4">
    <source>
        <dbReference type="Proteomes" id="UP000014073"/>
    </source>
</evidence>
<dbReference type="PANTHER" id="PTHR45947:SF13">
    <property type="entry name" value="TRANSFERASE"/>
    <property type="match status" value="1"/>
</dbReference>
<gene>
    <name evidence="3" type="ORF">BACCOPRO_00946</name>
</gene>
<reference evidence="3 4" key="1">
    <citation type="submission" date="2008-12" db="EMBL/GenBank/DDBJ databases">
        <authorList>
            <person name="Fulton L."/>
            <person name="Clifton S."/>
            <person name="Fulton B."/>
            <person name="Xu J."/>
            <person name="Minx P."/>
            <person name="Pepin K.H."/>
            <person name="Johnson M."/>
            <person name="Bhonagiri V."/>
            <person name="Nash W.E."/>
            <person name="Mardis E.R."/>
            <person name="Wilson R.K."/>
        </authorList>
    </citation>
    <scope>NUCLEOTIDE SEQUENCE [LARGE SCALE GENOMIC DNA]</scope>
    <source>
        <strain evidence="3 4">DSM 18228</strain>
    </source>
</reference>
<evidence type="ECO:0000259" key="2">
    <source>
        <dbReference type="Pfam" id="PF13439"/>
    </source>
</evidence>
<dbReference type="GeneID" id="78405273"/>
<protein>
    <submittedName>
        <fullName evidence="3">Glycosyltransferase, group 1 family protein</fullName>
        <ecNumber evidence="3">2.4.-.-</ecNumber>
    </submittedName>
</protein>
<dbReference type="SUPFAM" id="SSF53756">
    <property type="entry name" value="UDP-Glycosyltransferase/glycogen phosphorylase"/>
    <property type="match status" value="1"/>
</dbReference>
<dbReference type="HOGENOM" id="CLU_009583_35_0_10"/>
<dbReference type="Proteomes" id="UP000014073">
    <property type="component" value="Unassembled WGS sequence"/>
</dbReference>
<dbReference type="STRING" id="547042.BACCOPRO_00946"/>
<dbReference type="PANTHER" id="PTHR45947">
    <property type="entry name" value="SULFOQUINOVOSYL TRANSFERASE SQD2"/>
    <property type="match status" value="1"/>
</dbReference>
<accession>S0F6Y8</accession>
<comment type="caution">
    <text evidence="3">The sequence shown here is derived from an EMBL/GenBank/DDBJ whole genome shotgun (WGS) entry which is preliminary data.</text>
</comment>
<proteinExistence type="predicted"/>
<sequence length="416" mass="48516">MKILLIDVYHYNKGGAETVCFNTGKMLENNGHEVVYFTLKWNKNLPSKFEKYFPESKETRKGMFRQVINLRNYFYYPDAAKKLEELILEEKPEIAHIHLMWGQISPSIFPVLRKFHIPVIFTVHDYRMVCPAYSFKDGRGQICEACTGKYFYRCFTHKCTKGNYFLSIFMAAEMYFRNKYFNPNKYIDGLLYVSDFARKKHEQYIPAFKRKPNIVLHNFSVSIAETGRCITDKYFLFLGRLSEEKGIITLMNAMKDNPKSKLKIVGAGPLENKLKIYQERHNLHNIEFLGYKSGEELINLKKKAYFVIVPSECYENNPMAIIESYAEGVPAIGSRIGGIPEIIEEGKTGYIFTSQNVKELADIIRKASNLSDEEYLTMSDNAIRFAHNDMSKESYYARLIPFYKRVMNIYRQANSI</sequence>
<dbReference type="EC" id="2.4.-.-" evidence="3"/>
<name>S0F6Y8_9BACT</name>
<dbReference type="Pfam" id="PF13439">
    <property type="entry name" value="Glyco_transf_4"/>
    <property type="match status" value="1"/>
</dbReference>
<dbReference type="RefSeq" id="WP_008141244.1">
    <property type="nucleotide sequence ID" value="NZ_EQ973634.1"/>
</dbReference>
<keyword evidence="4" id="KW-1185">Reference proteome</keyword>
<dbReference type="AlphaFoldDB" id="S0F6Y8"/>
<feature type="domain" description="Glycosyl transferase family 1" evidence="1">
    <location>
        <begin position="231"/>
        <end position="383"/>
    </location>
</feature>
<dbReference type="Gene3D" id="3.40.50.2000">
    <property type="entry name" value="Glycogen Phosphorylase B"/>
    <property type="match status" value="2"/>
</dbReference>
<evidence type="ECO:0000259" key="1">
    <source>
        <dbReference type="Pfam" id="PF00534"/>
    </source>
</evidence>
<dbReference type="InterPro" id="IPR050194">
    <property type="entry name" value="Glycosyltransferase_grp1"/>
</dbReference>
<dbReference type="Pfam" id="PF00534">
    <property type="entry name" value="Glycos_transf_1"/>
    <property type="match status" value="1"/>
</dbReference>
<dbReference type="EMBL" id="ACBW01000076">
    <property type="protein sequence ID" value="EEF75457.1"/>
    <property type="molecule type" value="Genomic_DNA"/>
</dbReference>
<dbReference type="OrthoDB" id="1096251at2"/>
<organism evidence="3 4">
    <name type="scientific">Phocaeicola coprophilus DSM 18228 = JCM 13818</name>
    <dbReference type="NCBI Taxonomy" id="547042"/>
    <lineage>
        <taxon>Bacteria</taxon>
        <taxon>Pseudomonadati</taxon>
        <taxon>Bacteroidota</taxon>
        <taxon>Bacteroidia</taxon>
        <taxon>Bacteroidales</taxon>
        <taxon>Bacteroidaceae</taxon>
        <taxon>Phocaeicola</taxon>
    </lineage>
</organism>
<dbReference type="GO" id="GO:0016757">
    <property type="term" value="F:glycosyltransferase activity"/>
    <property type="evidence" value="ECO:0007669"/>
    <property type="project" value="UniProtKB-KW"/>
</dbReference>
<dbReference type="InterPro" id="IPR028098">
    <property type="entry name" value="Glyco_trans_4-like_N"/>
</dbReference>
<dbReference type="eggNOG" id="COG0438">
    <property type="taxonomic scope" value="Bacteria"/>
</dbReference>
<feature type="domain" description="Glycosyltransferase subfamily 4-like N-terminal" evidence="2">
    <location>
        <begin position="14"/>
        <end position="127"/>
    </location>
</feature>
<keyword evidence="3" id="KW-0808">Transferase</keyword>